<feature type="chain" id="PRO_5037758371" evidence="2">
    <location>
        <begin position="29"/>
        <end position="283"/>
    </location>
</feature>
<keyword evidence="1" id="KW-0378">Hydrolase</keyword>
<dbReference type="Pfam" id="PF20434">
    <property type="entry name" value="BD-FAE"/>
    <property type="match status" value="1"/>
</dbReference>
<protein>
    <submittedName>
        <fullName evidence="4">Carboxylesterase</fullName>
    </submittedName>
</protein>
<keyword evidence="2" id="KW-0732">Signal</keyword>
<dbReference type="GO" id="GO:0016787">
    <property type="term" value="F:hydrolase activity"/>
    <property type="evidence" value="ECO:0007669"/>
    <property type="project" value="UniProtKB-KW"/>
</dbReference>
<dbReference type="AlphaFoldDB" id="A0A917K538"/>
<dbReference type="Gene3D" id="3.40.50.1820">
    <property type="entry name" value="alpha/beta hydrolase"/>
    <property type="match status" value="1"/>
</dbReference>
<dbReference type="SUPFAM" id="SSF53474">
    <property type="entry name" value="alpha/beta-Hydrolases"/>
    <property type="match status" value="1"/>
</dbReference>
<keyword evidence="5" id="KW-1185">Reference proteome</keyword>
<dbReference type="PROSITE" id="PS51257">
    <property type="entry name" value="PROKAR_LIPOPROTEIN"/>
    <property type="match status" value="1"/>
</dbReference>
<reference evidence="4" key="2">
    <citation type="submission" date="2020-09" db="EMBL/GenBank/DDBJ databases">
        <authorList>
            <person name="Sun Q."/>
            <person name="Zhou Y."/>
        </authorList>
    </citation>
    <scope>NUCLEOTIDE SEQUENCE</scope>
    <source>
        <strain evidence="4">CGMCC 1.3617</strain>
    </source>
</reference>
<feature type="signal peptide" evidence="2">
    <location>
        <begin position="1"/>
        <end position="28"/>
    </location>
</feature>
<comment type="caution">
    <text evidence="4">The sequence shown here is derived from an EMBL/GenBank/DDBJ whole genome shotgun (WGS) entry which is preliminary data.</text>
</comment>
<dbReference type="InterPro" id="IPR029058">
    <property type="entry name" value="AB_hydrolase_fold"/>
</dbReference>
<name>A0A917K538_9PROT</name>
<dbReference type="PANTHER" id="PTHR48081">
    <property type="entry name" value="AB HYDROLASE SUPERFAMILY PROTEIN C4A8.06C"/>
    <property type="match status" value="1"/>
</dbReference>
<feature type="domain" description="BD-FAE-like" evidence="3">
    <location>
        <begin position="50"/>
        <end position="236"/>
    </location>
</feature>
<organism evidence="4 5">
    <name type="scientific">Neoroseomonas lacus</name>
    <dbReference type="NCBI Taxonomy" id="287609"/>
    <lineage>
        <taxon>Bacteria</taxon>
        <taxon>Pseudomonadati</taxon>
        <taxon>Pseudomonadota</taxon>
        <taxon>Alphaproteobacteria</taxon>
        <taxon>Acetobacterales</taxon>
        <taxon>Acetobacteraceae</taxon>
        <taxon>Neoroseomonas</taxon>
    </lineage>
</organism>
<reference evidence="4" key="1">
    <citation type="journal article" date="2014" name="Int. J. Syst. Evol. Microbiol.">
        <title>Complete genome sequence of Corynebacterium casei LMG S-19264T (=DSM 44701T), isolated from a smear-ripened cheese.</title>
        <authorList>
            <consortium name="US DOE Joint Genome Institute (JGI-PGF)"/>
            <person name="Walter F."/>
            <person name="Albersmeier A."/>
            <person name="Kalinowski J."/>
            <person name="Ruckert C."/>
        </authorList>
    </citation>
    <scope>NUCLEOTIDE SEQUENCE</scope>
    <source>
        <strain evidence="4">CGMCC 1.3617</strain>
    </source>
</reference>
<dbReference type="InterPro" id="IPR049492">
    <property type="entry name" value="BD-FAE-like_dom"/>
</dbReference>
<accession>A0A917K538</accession>
<evidence type="ECO:0000256" key="2">
    <source>
        <dbReference type="SAM" id="SignalP"/>
    </source>
</evidence>
<evidence type="ECO:0000313" key="4">
    <source>
        <dbReference type="EMBL" id="GGJ01359.1"/>
    </source>
</evidence>
<proteinExistence type="predicted"/>
<evidence type="ECO:0000256" key="1">
    <source>
        <dbReference type="ARBA" id="ARBA00022801"/>
    </source>
</evidence>
<evidence type="ECO:0000313" key="5">
    <source>
        <dbReference type="Proteomes" id="UP000661507"/>
    </source>
</evidence>
<dbReference type="InterPro" id="IPR050300">
    <property type="entry name" value="GDXG_lipolytic_enzyme"/>
</dbReference>
<dbReference type="Proteomes" id="UP000661507">
    <property type="component" value="Unassembled WGS sequence"/>
</dbReference>
<evidence type="ECO:0000259" key="3">
    <source>
        <dbReference type="Pfam" id="PF20434"/>
    </source>
</evidence>
<dbReference type="EMBL" id="BMKW01000001">
    <property type="protein sequence ID" value="GGJ01359.1"/>
    <property type="molecule type" value="Genomic_DNA"/>
</dbReference>
<gene>
    <name evidence="4" type="ORF">GCM10011320_05250</name>
</gene>
<dbReference type="RefSeq" id="WP_188965341.1">
    <property type="nucleotide sequence ID" value="NZ_BMKW01000001.1"/>
</dbReference>
<dbReference type="PANTHER" id="PTHR48081:SF9">
    <property type="entry name" value="CARBOXYLESTERASE"/>
    <property type="match status" value="1"/>
</dbReference>
<sequence>MLARRLLAGLGSLLAAGCSPTTVLNALAARDGVRTTTDLAYAPGDRHGVDVHAPEGARDAPTVVFLYGGSWDSGDRGMYRFLGASLASAGVVCVVPDYRVYPEVRFPDFMHDAARALAWAREHAAEHGGTPDRLVLMGHSAGAQMATLLALDPEYLQAMGLEPKATLRGVIGLSGPYDFLPLRSPTLQAIFGPERDWPASQPINFATPGAPRMMLATGQDDSVVLPRNTERLAAKLRDTGNAVRTIAYPGIGHTEIIGAFAPTLRFLAPVREDVLRFVTEATA</sequence>